<sequence length="134" mass="13709">MNRLLKFAIPTLCCTILPSCKLLQAPVRVAGGLARGTAQVTEAAFKAPGEAMEKRKQRKEAEERGREARESASRGSGPSLSGSGGDFGGSPSFGSGGATFGDGTPIEGPTSLDPGLPTMPVRPDDAPLVPVGDE</sequence>
<dbReference type="Proteomes" id="UP001374893">
    <property type="component" value="Chromosome"/>
</dbReference>
<evidence type="ECO:0000313" key="3">
    <source>
        <dbReference type="Proteomes" id="UP001374893"/>
    </source>
</evidence>
<keyword evidence="3" id="KW-1185">Reference proteome</keyword>
<protein>
    <recommendedName>
        <fullName evidence="4">Lipoprotein</fullName>
    </recommendedName>
</protein>
<proteinExistence type="predicted"/>
<accession>A0ABM7RHF7</accession>
<gene>
    <name evidence="2" type="ORF">HAHE_26690</name>
</gene>
<name>A0ABM7RHF7_9BACT</name>
<dbReference type="RefSeq" id="WP_338685113.1">
    <property type="nucleotide sequence ID" value="NZ_AP024702.1"/>
</dbReference>
<evidence type="ECO:0000256" key="1">
    <source>
        <dbReference type="SAM" id="MobiDB-lite"/>
    </source>
</evidence>
<evidence type="ECO:0008006" key="4">
    <source>
        <dbReference type="Google" id="ProtNLM"/>
    </source>
</evidence>
<evidence type="ECO:0000313" key="2">
    <source>
        <dbReference type="EMBL" id="BCX48761.1"/>
    </source>
</evidence>
<feature type="compositionally biased region" description="Basic and acidic residues" evidence="1">
    <location>
        <begin position="51"/>
        <end position="72"/>
    </location>
</feature>
<organism evidence="2 3">
    <name type="scientific">Haloferula helveola</name>
    <dbReference type="NCBI Taxonomy" id="490095"/>
    <lineage>
        <taxon>Bacteria</taxon>
        <taxon>Pseudomonadati</taxon>
        <taxon>Verrucomicrobiota</taxon>
        <taxon>Verrucomicrobiia</taxon>
        <taxon>Verrucomicrobiales</taxon>
        <taxon>Verrucomicrobiaceae</taxon>
        <taxon>Haloferula</taxon>
    </lineage>
</organism>
<feature type="region of interest" description="Disordered" evidence="1">
    <location>
        <begin position="45"/>
        <end position="134"/>
    </location>
</feature>
<dbReference type="EMBL" id="AP024702">
    <property type="protein sequence ID" value="BCX48761.1"/>
    <property type="molecule type" value="Genomic_DNA"/>
</dbReference>
<reference evidence="2 3" key="1">
    <citation type="submission" date="2021-06" db="EMBL/GenBank/DDBJ databases">
        <title>Complete genome of Haloferula helveola possessing various polysaccharide degrading enzymes.</title>
        <authorList>
            <person name="Takami H."/>
            <person name="Huang C."/>
            <person name="Hamasaki K."/>
        </authorList>
    </citation>
    <scope>NUCLEOTIDE SEQUENCE [LARGE SCALE GENOMIC DNA]</scope>
    <source>
        <strain evidence="2 3">CN-1</strain>
    </source>
</reference>